<dbReference type="AlphaFoldDB" id="A0A6B2FWH4"/>
<dbReference type="InterPro" id="IPR003500">
    <property type="entry name" value="RpiB_LacA_LacB"/>
</dbReference>
<dbReference type="GO" id="GO:0016861">
    <property type="term" value="F:intramolecular oxidoreductase activity, interconverting aldoses and ketoses"/>
    <property type="evidence" value="ECO:0007669"/>
    <property type="project" value="UniProtKB-ARBA"/>
</dbReference>
<proteinExistence type="inferred from homology"/>
<dbReference type="PANTHER" id="PTHR30345">
    <property type="entry name" value="RIBOSE-5-PHOSPHATE ISOMERASE B"/>
    <property type="match status" value="1"/>
</dbReference>
<sequence>MKIGLIQASSQKEKNKTLEHYLNAAINSDDQLINLGIYPDSKIQLSYVQISLAIALLINSKSLNFIVTGCSSGQGIMLACNTFPNVQCGYIPTPQDAFLFSHINNGNVVSFPVGLNWGWSGEINFSETMKSLFKQPGGTGYPPSQASRKMENTTEVKELNQLNKKPMLSILPSIDPELLIPILKYKPVYDFIIKNGTNHELVDLIQKLKHDYFN</sequence>
<dbReference type="EMBL" id="JAADJO010000025">
    <property type="protein sequence ID" value="NDJ74547.1"/>
    <property type="molecule type" value="Genomic_DNA"/>
</dbReference>
<organism evidence="4">
    <name type="scientific">Lactobacillus paragasseri</name>
    <dbReference type="NCBI Taxonomy" id="2107999"/>
    <lineage>
        <taxon>Bacteria</taxon>
        <taxon>Bacillati</taxon>
        <taxon>Bacillota</taxon>
        <taxon>Bacilli</taxon>
        <taxon>Lactobacillales</taxon>
        <taxon>Lactobacillaceae</taxon>
        <taxon>Lactobacillus</taxon>
    </lineage>
</organism>
<dbReference type="Pfam" id="PF02502">
    <property type="entry name" value="LacAB_rpiB"/>
    <property type="match status" value="1"/>
</dbReference>
<accession>A0A6B2FWH4</accession>
<evidence type="ECO:0000256" key="2">
    <source>
        <dbReference type="ARBA" id="ARBA00022736"/>
    </source>
</evidence>
<dbReference type="Gene3D" id="3.40.1400.10">
    <property type="entry name" value="Sugar-phosphate isomerase, RpiB/LacA/LacB"/>
    <property type="match status" value="1"/>
</dbReference>
<dbReference type="RefSeq" id="WP_162014254.1">
    <property type="nucleotide sequence ID" value="NZ_CAZZQF010000001.1"/>
</dbReference>
<dbReference type="SUPFAM" id="SSF89623">
    <property type="entry name" value="Ribose/Galactose isomerase RpiB/AlsB"/>
    <property type="match status" value="1"/>
</dbReference>
<evidence type="ECO:0000313" key="4">
    <source>
        <dbReference type="EMBL" id="NDJ74547.1"/>
    </source>
</evidence>
<evidence type="ECO:0000256" key="3">
    <source>
        <dbReference type="ARBA" id="ARBA00023235"/>
    </source>
</evidence>
<protein>
    <submittedName>
        <fullName evidence="4">4-deoxy-L-threo-5-hexosulose-uronate ketol-isomerase</fullName>
    </submittedName>
</protein>
<dbReference type="NCBIfam" id="NF006753">
    <property type="entry name" value="PRK09273.1"/>
    <property type="match status" value="1"/>
</dbReference>
<gene>
    <name evidence="4" type="ORF">GWG61_08760</name>
</gene>
<keyword evidence="3 4" id="KW-0413">Isomerase</keyword>
<name>A0A6B2FWH4_9LACO</name>
<reference evidence="4" key="1">
    <citation type="submission" date="2020-01" db="EMBL/GenBank/DDBJ databases">
        <title>Vaginal microbiome of pregnant Indian women: Insights into the genome of dominants Lactobacillus species.</title>
        <authorList>
            <person name="Das B."/>
            <person name="Mehta O."/>
            <person name="Ghosh T.S."/>
            <person name="Kothidar A."/>
            <person name="Gowtham M.R."/>
            <person name="Mitra R."/>
            <person name="Kshetrapal P."/>
            <person name="Wadhwa N."/>
            <person name="Thiruvengadam R."/>
            <person name="Nair G.B."/>
            <person name="Bhatnagar S."/>
            <person name="Das B."/>
        </authorList>
    </citation>
    <scope>NUCLEOTIDE SEQUENCE</scope>
    <source>
        <strain evidence="4">Indica</strain>
    </source>
</reference>
<comment type="similarity">
    <text evidence="1">Belongs to the LacAB/RpiB family.</text>
</comment>
<evidence type="ECO:0000256" key="1">
    <source>
        <dbReference type="ARBA" id="ARBA00008754"/>
    </source>
</evidence>
<keyword evidence="2" id="KW-0423">Lactose metabolism</keyword>
<dbReference type="InterPro" id="IPR036569">
    <property type="entry name" value="RpiB_LacA_LacB_sf"/>
</dbReference>
<comment type="caution">
    <text evidence="4">The sequence shown here is derived from an EMBL/GenBank/DDBJ whole genome shotgun (WGS) entry which is preliminary data.</text>
</comment>
<dbReference type="PANTHER" id="PTHR30345:SF6">
    <property type="entry name" value="RIBOSE 5-PHOSPHATE ISOMERASE"/>
    <property type="match status" value="1"/>
</dbReference>
<dbReference type="GO" id="GO:0005988">
    <property type="term" value="P:lactose metabolic process"/>
    <property type="evidence" value="ECO:0007669"/>
    <property type="project" value="UniProtKB-KW"/>
</dbReference>